<dbReference type="OrthoDB" id="3257151at2759"/>
<feature type="compositionally biased region" description="Basic residues" evidence="1">
    <location>
        <begin position="254"/>
        <end position="263"/>
    </location>
</feature>
<proteinExistence type="predicted"/>
<feature type="compositionally biased region" description="Polar residues" evidence="1">
    <location>
        <begin position="459"/>
        <end position="470"/>
    </location>
</feature>
<name>A0A8H6M030_9AGAR</name>
<dbReference type="AlphaFoldDB" id="A0A8H6M030"/>
<reference evidence="2 3" key="1">
    <citation type="submission" date="2020-07" db="EMBL/GenBank/DDBJ databases">
        <title>Comparative genomics of pyrophilous fungi reveals a link between fire events and developmental genes.</title>
        <authorList>
            <consortium name="DOE Joint Genome Institute"/>
            <person name="Steindorff A.S."/>
            <person name="Carver A."/>
            <person name="Calhoun S."/>
            <person name="Stillman K."/>
            <person name="Liu H."/>
            <person name="Lipzen A."/>
            <person name="Pangilinan J."/>
            <person name="Labutti K."/>
            <person name="Bruns T.D."/>
            <person name="Grigoriev I.V."/>
        </authorList>
    </citation>
    <scope>NUCLEOTIDE SEQUENCE [LARGE SCALE GENOMIC DNA]</scope>
    <source>
        <strain evidence="2 3">CBS 144469</strain>
    </source>
</reference>
<feature type="compositionally biased region" description="Basic and acidic residues" evidence="1">
    <location>
        <begin position="222"/>
        <end position="234"/>
    </location>
</feature>
<feature type="compositionally biased region" description="Basic and acidic residues" evidence="1">
    <location>
        <begin position="243"/>
        <end position="253"/>
    </location>
</feature>
<feature type="compositionally biased region" description="Pro residues" evidence="1">
    <location>
        <begin position="300"/>
        <end position="324"/>
    </location>
</feature>
<evidence type="ECO:0000256" key="1">
    <source>
        <dbReference type="SAM" id="MobiDB-lite"/>
    </source>
</evidence>
<feature type="region of interest" description="Disordered" evidence="1">
    <location>
        <begin position="214"/>
        <end position="324"/>
    </location>
</feature>
<accession>A0A8H6M030</accession>
<protein>
    <submittedName>
        <fullName evidence="2">Uncharacterized protein</fullName>
    </submittedName>
</protein>
<sequence>MRPPWRLQRGFKTFLTDHGTTPDIRFLMPAEPPREGVLGYSYETFEPALVLGSLISTGYFGQNTPVRIETGGEKWSAEEQTAGHWAGRVTAGVLALVVIWHQRRSKRPNPSRAFLPSSPHRTMAHPPASAKKRKRTPTAWAIPKPTTTTRTAAPTVMATLTTAHFARLTAIWELDHRIPSSASRAAWAAARGLDAAKKLGIEIPEGRYEMEVGDVEAEEEEERKAREAREEKATARRMRVRVKKEVGEVEMRRRERRRERKRKAGEQDTSPPSLGPHLHPILHPRCPHHRPTLSQYFLPPSSPYPSPPPPPLSAPSPPASPPIDLPRPRSVCIFTHFGVCTGVRVDQADRPLSMMTGSFDGHLAPGLLPPNCSLNLKRGLRFRTPSSPYPFPKPQICLLKSAGGRKEGEGEDSETRSPAGRLRRPTTMAHRSQDLRPTKRSRKRRAADLPPTSAPESCCTGSIPQVSSPS</sequence>
<organism evidence="2 3">
    <name type="scientific">Ephemerocybe angulata</name>
    <dbReference type="NCBI Taxonomy" id="980116"/>
    <lineage>
        <taxon>Eukaryota</taxon>
        <taxon>Fungi</taxon>
        <taxon>Dikarya</taxon>
        <taxon>Basidiomycota</taxon>
        <taxon>Agaricomycotina</taxon>
        <taxon>Agaricomycetes</taxon>
        <taxon>Agaricomycetidae</taxon>
        <taxon>Agaricales</taxon>
        <taxon>Agaricineae</taxon>
        <taxon>Psathyrellaceae</taxon>
        <taxon>Ephemerocybe</taxon>
    </lineage>
</organism>
<evidence type="ECO:0000313" key="2">
    <source>
        <dbReference type="EMBL" id="KAF6747381.1"/>
    </source>
</evidence>
<feature type="region of interest" description="Disordered" evidence="1">
    <location>
        <begin position="402"/>
        <end position="470"/>
    </location>
</feature>
<keyword evidence="3" id="KW-1185">Reference proteome</keyword>
<feature type="region of interest" description="Disordered" evidence="1">
    <location>
        <begin position="107"/>
        <end position="136"/>
    </location>
</feature>
<gene>
    <name evidence="2" type="ORF">DFP72DRAFT_1050130</name>
</gene>
<feature type="compositionally biased region" description="Basic residues" evidence="1">
    <location>
        <begin position="280"/>
        <end position="291"/>
    </location>
</feature>
<dbReference type="Proteomes" id="UP000521943">
    <property type="component" value="Unassembled WGS sequence"/>
</dbReference>
<comment type="caution">
    <text evidence="2">The sequence shown here is derived from an EMBL/GenBank/DDBJ whole genome shotgun (WGS) entry which is preliminary data.</text>
</comment>
<evidence type="ECO:0000313" key="3">
    <source>
        <dbReference type="Proteomes" id="UP000521943"/>
    </source>
</evidence>
<dbReference type="EMBL" id="JACGCI010000081">
    <property type="protein sequence ID" value="KAF6747381.1"/>
    <property type="molecule type" value="Genomic_DNA"/>
</dbReference>